<sequence length="174" mass="18369">MLILTFVQVALLLGSAVAQLNHTDTYLNLTAIGARNGESVLECWEVGPIVKSSVPGTSGASSLFFGETTNATYTIIPPRFDGGLHNAPAVQLVFFVSGLIHVTLPNGTGEAWVQGGKYGLIVAADTADVSAHGHRTRYPGNEATISLQVPFASSGLKHDVLHRGACDYEEMGFL</sequence>
<organism evidence="2 3">
    <name type="scientific">Coniochaeta hoffmannii</name>
    <dbReference type="NCBI Taxonomy" id="91930"/>
    <lineage>
        <taxon>Eukaryota</taxon>
        <taxon>Fungi</taxon>
        <taxon>Dikarya</taxon>
        <taxon>Ascomycota</taxon>
        <taxon>Pezizomycotina</taxon>
        <taxon>Sordariomycetes</taxon>
        <taxon>Sordariomycetidae</taxon>
        <taxon>Coniochaetales</taxon>
        <taxon>Coniochaetaceae</taxon>
        <taxon>Coniochaeta</taxon>
    </lineage>
</organism>
<evidence type="ECO:0000313" key="2">
    <source>
        <dbReference type="EMBL" id="KAJ9150933.1"/>
    </source>
</evidence>
<keyword evidence="1" id="KW-0732">Signal</keyword>
<keyword evidence="3" id="KW-1185">Reference proteome</keyword>
<name>A0AA38VWU6_9PEZI</name>
<dbReference type="EMBL" id="JANBVN010000068">
    <property type="protein sequence ID" value="KAJ9150933.1"/>
    <property type="molecule type" value="Genomic_DNA"/>
</dbReference>
<reference evidence="2" key="1">
    <citation type="submission" date="2022-07" db="EMBL/GenBank/DDBJ databases">
        <title>Fungi with potential for degradation of polypropylene.</title>
        <authorList>
            <person name="Gostincar C."/>
        </authorList>
    </citation>
    <scope>NUCLEOTIDE SEQUENCE</scope>
    <source>
        <strain evidence="2">EXF-13287</strain>
    </source>
</reference>
<dbReference type="Proteomes" id="UP001174691">
    <property type="component" value="Unassembled WGS sequence"/>
</dbReference>
<protein>
    <recommendedName>
        <fullName evidence="4">Small secreted protein</fullName>
    </recommendedName>
</protein>
<gene>
    <name evidence="2" type="ORF">NKR19_g5149</name>
</gene>
<evidence type="ECO:0000256" key="1">
    <source>
        <dbReference type="SAM" id="SignalP"/>
    </source>
</evidence>
<proteinExistence type="predicted"/>
<feature type="chain" id="PRO_5041399047" description="Small secreted protein" evidence="1">
    <location>
        <begin position="19"/>
        <end position="174"/>
    </location>
</feature>
<accession>A0AA38VWU6</accession>
<evidence type="ECO:0000313" key="3">
    <source>
        <dbReference type="Proteomes" id="UP001174691"/>
    </source>
</evidence>
<feature type="signal peptide" evidence="1">
    <location>
        <begin position="1"/>
        <end position="18"/>
    </location>
</feature>
<dbReference type="AlphaFoldDB" id="A0AA38VWU6"/>
<evidence type="ECO:0008006" key="4">
    <source>
        <dbReference type="Google" id="ProtNLM"/>
    </source>
</evidence>
<comment type="caution">
    <text evidence="2">The sequence shown here is derived from an EMBL/GenBank/DDBJ whole genome shotgun (WGS) entry which is preliminary data.</text>
</comment>